<feature type="compositionally biased region" description="Basic residues" evidence="1">
    <location>
        <begin position="175"/>
        <end position="188"/>
    </location>
</feature>
<gene>
    <name evidence="3" type="ORF">GOCE00092_LOCUS11686</name>
</gene>
<feature type="region of interest" description="Disordered" evidence="1">
    <location>
        <begin position="1"/>
        <end position="207"/>
    </location>
</feature>
<accession>A0A7S1UZ00</accession>
<feature type="compositionally biased region" description="Acidic residues" evidence="1">
    <location>
        <begin position="37"/>
        <end position="46"/>
    </location>
</feature>
<dbReference type="AlphaFoldDB" id="A0A7S1UZ00"/>
<dbReference type="EMBL" id="HBGK01022703">
    <property type="protein sequence ID" value="CAD9282774.1"/>
    <property type="molecule type" value="Transcribed_RNA"/>
</dbReference>
<name>A0A7S1UZ00_9STRA</name>
<proteinExistence type="predicted"/>
<feature type="compositionally biased region" description="Basic and acidic residues" evidence="1">
    <location>
        <begin position="364"/>
        <end position="383"/>
    </location>
</feature>
<organism evidence="3">
    <name type="scientific">Grammatophora oceanica</name>
    <dbReference type="NCBI Taxonomy" id="210454"/>
    <lineage>
        <taxon>Eukaryota</taxon>
        <taxon>Sar</taxon>
        <taxon>Stramenopiles</taxon>
        <taxon>Ochrophyta</taxon>
        <taxon>Bacillariophyta</taxon>
        <taxon>Fragilariophyceae</taxon>
        <taxon>Fragilariophycidae</taxon>
        <taxon>Rhabdonematales</taxon>
        <taxon>Grammatophoraceae</taxon>
        <taxon>Grammatophora</taxon>
    </lineage>
</organism>
<feature type="domain" description="Nuclease associated modular" evidence="2">
    <location>
        <begin position="172"/>
        <end position="207"/>
    </location>
</feature>
<feature type="compositionally biased region" description="Basic residues" evidence="1">
    <location>
        <begin position="384"/>
        <end position="403"/>
    </location>
</feature>
<protein>
    <recommendedName>
        <fullName evidence="2">Nuclease associated modular domain-containing protein</fullName>
    </recommendedName>
</protein>
<evidence type="ECO:0000259" key="2">
    <source>
        <dbReference type="Pfam" id="PF07460"/>
    </source>
</evidence>
<feature type="compositionally biased region" description="Polar residues" evidence="1">
    <location>
        <begin position="62"/>
        <end position="80"/>
    </location>
</feature>
<reference evidence="3" key="1">
    <citation type="submission" date="2021-01" db="EMBL/GenBank/DDBJ databases">
        <authorList>
            <person name="Corre E."/>
            <person name="Pelletier E."/>
            <person name="Niang G."/>
            <person name="Scheremetjew M."/>
            <person name="Finn R."/>
            <person name="Kale V."/>
            <person name="Holt S."/>
            <person name="Cochrane G."/>
            <person name="Meng A."/>
            <person name="Brown T."/>
            <person name="Cohen L."/>
        </authorList>
    </citation>
    <scope>NUCLEOTIDE SEQUENCE</scope>
    <source>
        <strain evidence="3">CCMP 410</strain>
    </source>
</reference>
<evidence type="ECO:0000313" key="3">
    <source>
        <dbReference type="EMBL" id="CAD9282774.1"/>
    </source>
</evidence>
<sequence length="403" mass="44920">MADDTSEVEIAPTAAVHSRRRSPRRARSTKPSYVEASDNDDGDEQDTVSSDAAGDKVGAENNKANQSTSRPSRPNKQLQAVTADDASTKEKFPTESSSGTASNVGKKKQRKGGRPKQSRNDLPPILPDEPPPRRKKPKPNRPSEWNSSSDDEADENELEKLGTAARLTENGGYLHTRKSRARIGKGNKGKSPWNKGRHRSDADKERIRAGVLAKTREKLLLKLKAIGLTEEEYHAKNKKLRYLREQRRRTESRIRSNTQPTEKQLTRLEFLRQAIEDISRELGMDDGVVTAKSSDDDCATEEGREKKTAEAGNSRESTNQKEAGVTRKLNKPKMEVNLQIVPDVVASEYPQTVTSAVAPDDEGERQARRLIESLDKAKSEVGKRAKKRTRRTKTGGSNKRIHE</sequence>
<feature type="compositionally biased region" description="Basic residues" evidence="1">
    <location>
        <begin position="17"/>
        <end position="28"/>
    </location>
</feature>
<feature type="compositionally biased region" description="Polar residues" evidence="1">
    <location>
        <begin position="94"/>
        <end position="103"/>
    </location>
</feature>
<dbReference type="InterPro" id="IPR003611">
    <property type="entry name" value="NUMOD3"/>
</dbReference>
<evidence type="ECO:0000256" key="1">
    <source>
        <dbReference type="SAM" id="MobiDB-lite"/>
    </source>
</evidence>
<feature type="compositionally biased region" description="Basic residues" evidence="1">
    <location>
        <begin position="105"/>
        <end position="117"/>
    </location>
</feature>
<feature type="region of interest" description="Disordered" evidence="1">
    <location>
        <begin position="284"/>
        <end position="403"/>
    </location>
</feature>
<dbReference type="GO" id="GO:0003677">
    <property type="term" value="F:DNA binding"/>
    <property type="evidence" value="ECO:0007669"/>
    <property type="project" value="InterPro"/>
</dbReference>
<dbReference type="Pfam" id="PF07460">
    <property type="entry name" value="NUMOD3"/>
    <property type="match status" value="1"/>
</dbReference>